<evidence type="ECO:0000313" key="6">
    <source>
        <dbReference type="Proteomes" id="UP000177171"/>
    </source>
</evidence>
<evidence type="ECO:0000256" key="3">
    <source>
        <dbReference type="ARBA" id="ARBA00022840"/>
    </source>
</evidence>
<sequence>MVKDPKPYFLYLENVHKAYGDKMVLDDIDLAVSKGEFCTLVGPSGCGKSTLFRLILGQERPISGSIMVGGKPVGYPNPERGIVYQKYPLYPHLSVLDNVLLGPRFSTGIFERYSRRKEMRDEAMEYLKRVGLENHKDKYPHELSGGMQQRVAIVQALIMKPKILMMDEPFGALDPSTRENLQIFTLEIWEEFKMTVFFVTHDLEEAVFLGTRVLALSQYYSDGRGNNFGRGSKIVFDVALARRVNATAVKDLPEFRGLIQQIRQDAFDPVHFQHVTRFNLKHPDSFQTLTEEERKDL</sequence>
<dbReference type="InterPro" id="IPR003439">
    <property type="entry name" value="ABC_transporter-like_ATP-bd"/>
</dbReference>
<feature type="domain" description="ABC transporter" evidence="4">
    <location>
        <begin position="10"/>
        <end position="243"/>
    </location>
</feature>
<evidence type="ECO:0000256" key="1">
    <source>
        <dbReference type="ARBA" id="ARBA00022448"/>
    </source>
</evidence>
<protein>
    <submittedName>
        <fullName evidence="5">Nitrate/sulfonate/bicarbonate ABC transporter ATP-binding protein</fullName>
    </submittedName>
</protein>
<dbReference type="PANTHER" id="PTHR42788:SF13">
    <property type="entry name" value="ALIPHATIC SULFONATES IMPORT ATP-BINDING PROTEIN SSUB"/>
    <property type="match status" value="1"/>
</dbReference>
<organism evidence="5 6">
    <name type="scientific">Candidatus Sungbacteria bacterium RIFCSPLOWO2_12_FULL_41_11</name>
    <dbReference type="NCBI Taxonomy" id="1802286"/>
    <lineage>
        <taxon>Bacteria</taxon>
        <taxon>Candidatus Sungiibacteriota</taxon>
    </lineage>
</organism>
<dbReference type="EMBL" id="MHQY01000005">
    <property type="protein sequence ID" value="OHA14588.1"/>
    <property type="molecule type" value="Genomic_DNA"/>
</dbReference>
<dbReference type="GO" id="GO:0005524">
    <property type="term" value="F:ATP binding"/>
    <property type="evidence" value="ECO:0007669"/>
    <property type="project" value="UniProtKB-KW"/>
</dbReference>
<dbReference type="CDD" id="cd03293">
    <property type="entry name" value="ABC_NrtD_SsuB_transporters"/>
    <property type="match status" value="1"/>
</dbReference>
<proteinExistence type="predicted"/>
<accession>A0A1G2LSG7</accession>
<dbReference type="SUPFAM" id="SSF52540">
    <property type="entry name" value="P-loop containing nucleoside triphosphate hydrolases"/>
    <property type="match status" value="1"/>
</dbReference>
<evidence type="ECO:0000259" key="4">
    <source>
        <dbReference type="PROSITE" id="PS50893"/>
    </source>
</evidence>
<dbReference type="Pfam" id="PF00005">
    <property type="entry name" value="ABC_tran"/>
    <property type="match status" value="1"/>
</dbReference>
<keyword evidence="3 5" id="KW-0067">ATP-binding</keyword>
<keyword evidence="2" id="KW-0547">Nucleotide-binding</keyword>
<dbReference type="PROSITE" id="PS50893">
    <property type="entry name" value="ABC_TRANSPORTER_2"/>
    <property type="match status" value="1"/>
</dbReference>
<reference evidence="5 6" key="1">
    <citation type="journal article" date="2016" name="Nat. Commun.">
        <title>Thousands of microbial genomes shed light on interconnected biogeochemical processes in an aquifer system.</title>
        <authorList>
            <person name="Anantharaman K."/>
            <person name="Brown C.T."/>
            <person name="Hug L.A."/>
            <person name="Sharon I."/>
            <person name="Castelle C.J."/>
            <person name="Probst A.J."/>
            <person name="Thomas B.C."/>
            <person name="Singh A."/>
            <person name="Wilkins M.J."/>
            <person name="Karaoz U."/>
            <person name="Brodie E.L."/>
            <person name="Williams K.H."/>
            <person name="Hubbard S.S."/>
            <person name="Banfield J.F."/>
        </authorList>
    </citation>
    <scope>NUCLEOTIDE SEQUENCE [LARGE SCALE GENOMIC DNA]</scope>
</reference>
<dbReference type="Gene3D" id="3.40.50.300">
    <property type="entry name" value="P-loop containing nucleotide triphosphate hydrolases"/>
    <property type="match status" value="1"/>
</dbReference>
<dbReference type="PROSITE" id="PS00211">
    <property type="entry name" value="ABC_TRANSPORTER_1"/>
    <property type="match status" value="1"/>
</dbReference>
<dbReference type="GO" id="GO:0016887">
    <property type="term" value="F:ATP hydrolysis activity"/>
    <property type="evidence" value="ECO:0007669"/>
    <property type="project" value="InterPro"/>
</dbReference>
<dbReference type="Proteomes" id="UP000177171">
    <property type="component" value="Unassembled WGS sequence"/>
</dbReference>
<evidence type="ECO:0000256" key="2">
    <source>
        <dbReference type="ARBA" id="ARBA00022741"/>
    </source>
</evidence>
<dbReference type="InterPro" id="IPR050166">
    <property type="entry name" value="ABC_transporter_ATP-bind"/>
</dbReference>
<comment type="caution">
    <text evidence="5">The sequence shown here is derived from an EMBL/GenBank/DDBJ whole genome shotgun (WGS) entry which is preliminary data.</text>
</comment>
<dbReference type="InterPro" id="IPR017871">
    <property type="entry name" value="ABC_transporter-like_CS"/>
</dbReference>
<dbReference type="InterPro" id="IPR003593">
    <property type="entry name" value="AAA+_ATPase"/>
</dbReference>
<dbReference type="SMART" id="SM00382">
    <property type="entry name" value="AAA"/>
    <property type="match status" value="1"/>
</dbReference>
<keyword evidence="1" id="KW-0813">Transport</keyword>
<name>A0A1G2LSG7_9BACT</name>
<dbReference type="AlphaFoldDB" id="A0A1G2LSG7"/>
<gene>
    <name evidence="5" type="ORF">A3G49_05345</name>
</gene>
<evidence type="ECO:0000313" key="5">
    <source>
        <dbReference type="EMBL" id="OHA14588.1"/>
    </source>
</evidence>
<dbReference type="InterPro" id="IPR027417">
    <property type="entry name" value="P-loop_NTPase"/>
</dbReference>
<dbReference type="PANTHER" id="PTHR42788">
    <property type="entry name" value="TAURINE IMPORT ATP-BINDING PROTEIN-RELATED"/>
    <property type="match status" value="1"/>
</dbReference>